<keyword evidence="3" id="KW-1185">Reference proteome</keyword>
<feature type="compositionally biased region" description="Basic residues" evidence="1">
    <location>
        <begin position="131"/>
        <end position="147"/>
    </location>
</feature>
<dbReference type="Proteomes" id="UP001303473">
    <property type="component" value="Unassembled WGS sequence"/>
</dbReference>
<reference evidence="3" key="1">
    <citation type="journal article" date="2023" name="Mol. Phylogenet. Evol.">
        <title>Genome-scale phylogeny and comparative genomics of the fungal order Sordariales.</title>
        <authorList>
            <person name="Hensen N."/>
            <person name="Bonometti L."/>
            <person name="Westerberg I."/>
            <person name="Brannstrom I.O."/>
            <person name="Guillou S."/>
            <person name="Cros-Aarteil S."/>
            <person name="Calhoun S."/>
            <person name="Haridas S."/>
            <person name="Kuo A."/>
            <person name="Mondo S."/>
            <person name="Pangilinan J."/>
            <person name="Riley R."/>
            <person name="LaButti K."/>
            <person name="Andreopoulos B."/>
            <person name="Lipzen A."/>
            <person name="Chen C."/>
            <person name="Yan M."/>
            <person name="Daum C."/>
            <person name="Ng V."/>
            <person name="Clum A."/>
            <person name="Steindorff A."/>
            <person name="Ohm R.A."/>
            <person name="Martin F."/>
            <person name="Silar P."/>
            <person name="Natvig D.O."/>
            <person name="Lalanne C."/>
            <person name="Gautier V."/>
            <person name="Ament-Velasquez S.L."/>
            <person name="Kruys A."/>
            <person name="Hutchinson M.I."/>
            <person name="Powell A.J."/>
            <person name="Barry K."/>
            <person name="Miller A.N."/>
            <person name="Grigoriev I.V."/>
            <person name="Debuchy R."/>
            <person name="Gladieux P."/>
            <person name="Hiltunen Thoren M."/>
            <person name="Johannesson H."/>
        </authorList>
    </citation>
    <scope>NUCLEOTIDE SEQUENCE [LARGE SCALE GENOMIC DNA]</scope>
    <source>
        <strain evidence="3">CBS 340.73</strain>
    </source>
</reference>
<feature type="region of interest" description="Disordered" evidence="1">
    <location>
        <begin position="104"/>
        <end position="189"/>
    </location>
</feature>
<feature type="compositionally biased region" description="Acidic residues" evidence="1">
    <location>
        <begin position="19"/>
        <end position="28"/>
    </location>
</feature>
<evidence type="ECO:0000313" key="3">
    <source>
        <dbReference type="Proteomes" id="UP001303473"/>
    </source>
</evidence>
<feature type="non-terminal residue" evidence="2">
    <location>
        <position position="213"/>
    </location>
</feature>
<sequence length="213" mass="24534">MRKRDEVLRRNSVIIIDDTDEEEGDMVEEQTRSQKSRERELEDIAARERGPGDEPQWILDTGKRKMVDPTEETQAAKRQKKDHEDVDFFVERIREGLQSLTTLNRKERRKIARERDRNRGEVHGDGLPSRTKSKNRRRKERKASLKKQRQEANGDVVQGDGPAAAAGRRTGTRRSAAATGQPPNGDRVGKYLDWLEEMDKLLEGGDGEWSDWS</sequence>
<feature type="compositionally biased region" description="Basic and acidic residues" evidence="1">
    <location>
        <begin position="29"/>
        <end position="52"/>
    </location>
</feature>
<dbReference type="EMBL" id="MU853760">
    <property type="protein sequence ID" value="KAK3944319.1"/>
    <property type="molecule type" value="Genomic_DNA"/>
</dbReference>
<proteinExistence type="predicted"/>
<comment type="caution">
    <text evidence="2">The sequence shown here is derived from an EMBL/GenBank/DDBJ whole genome shotgun (WGS) entry which is preliminary data.</text>
</comment>
<protein>
    <submittedName>
        <fullName evidence="2">Uncharacterized protein</fullName>
    </submittedName>
</protein>
<feature type="compositionally biased region" description="Low complexity" evidence="1">
    <location>
        <begin position="163"/>
        <end position="180"/>
    </location>
</feature>
<organism evidence="2 3">
    <name type="scientific">Diplogelasinospora grovesii</name>
    <dbReference type="NCBI Taxonomy" id="303347"/>
    <lineage>
        <taxon>Eukaryota</taxon>
        <taxon>Fungi</taxon>
        <taxon>Dikarya</taxon>
        <taxon>Ascomycota</taxon>
        <taxon>Pezizomycotina</taxon>
        <taxon>Sordariomycetes</taxon>
        <taxon>Sordariomycetidae</taxon>
        <taxon>Sordariales</taxon>
        <taxon>Diplogelasinosporaceae</taxon>
        <taxon>Diplogelasinospora</taxon>
    </lineage>
</organism>
<name>A0AAN6NEK1_9PEZI</name>
<feature type="compositionally biased region" description="Basic and acidic residues" evidence="1">
    <location>
        <begin position="113"/>
        <end position="124"/>
    </location>
</feature>
<evidence type="ECO:0000313" key="2">
    <source>
        <dbReference type="EMBL" id="KAK3944319.1"/>
    </source>
</evidence>
<accession>A0AAN6NEK1</accession>
<gene>
    <name evidence="2" type="ORF">QBC46DRAFT_374977</name>
</gene>
<dbReference type="AlphaFoldDB" id="A0AAN6NEK1"/>
<feature type="region of interest" description="Disordered" evidence="1">
    <location>
        <begin position="19"/>
        <end position="86"/>
    </location>
</feature>
<evidence type="ECO:0000256" key="1">
    <source>
        <dbReference type="SAM" id="MobiDB-lite"/>
    </source>
</evidence>